<dbReference type="CDD" id="cd05819">
    <property type="entry name" value="NHL"/>
    <property type="match status" value="1"/>
</dbReference>
<dbReference type="InterPro" id="IPR001258">
    <property type="entry name" value="NHL_repeat"/>
</dbReference>
<dbReference type="PROSITE" id="PS50119">
    <property type="entry name" value="ZF_BBOX"/>
    <property type="match status" value="2"/>
</dbReference>
<keyword evidence="2" id="KW-0479">Metal-binding</keyword>
<dbReference type="PANTHER" id="PTHR24104:SF25">
    <property type="entry name" value="PROTEIN LIN-41"/>
    <property type="match status" value="1"/>
</dbReference>
<keyword evidence="2" id="KW-0863">Zinc-finger</keyword>
<feature type="domain" description="B box-type" evidence="5">
    <location>
        <begin position="9"/>
        <end position="55"/>
    </location>
</feature>
<evidence type="ECO:0000256" key="1">
    <source>
        <dbReference type="ARBA" id="ARBA00022737"/>
    </source>
</evidence>
<sequence>MVEEQERHPDDKTCHGCEENSSTNRCVDCAMDLCTTCTKVHSKMPVSRHHRIMTIEELEKAKLRDKSIALASVCCTSHQDKLTELYCEQCQVAICHLCLRSKHKGHAIIDVEGAADRFCKMATDHIKLLKAKQSEVKQSKISATKLTEDLEKQHLQRKQQIKKHSRETIEKLTKIIKQEESSHLTKLKTDYDKMNEEINRQMHQYETTEELLTSTITFINNLLQYSSATQLMKTSKETTNQLKSMMSLDTTWNDKNRSLPQFYPGDITLQGMLGTFQTTEVDYVSHSYQQTQESSHVTNTPMKLEKIIGGEGTAPEMFDVPLGVSINTCGDIVVADNRNERVQIIDIYGTQKSKLKFTGYSKPVRPIDVAVSVDNTYFITDGSWVGNEGNNQVIVCNQYGKVMCFGGKELQDPCGIAINHNNGIVYVVDSDAHCIRLYEKAGFKYIKSVGSEGQGSCQFEYPMFIAINSKGCIIVSDAGNGRIQVFTSDGLFMFAFSGHPNDKFDWPCGIATDKNDNIHVCDSNNHRVQLFNSKGEFITNIASGRRVLYGPTGIAITDDGKLVVTDRSDCIKIFPSGMMIVNQIK</sequence>
<dbReference type="PANTHER" id="PTHR24104">
    <property type="entry name" value="E3 UBIQUITIN-PROTEIN LIGASE NHLRC1-RELATED"/>
    <property type="match status" value="1"/>
</dbReference>
<feature type="repeat" description="NHL" evidence="3">
    <location>
        <begin position="493"/>
        <end position="534"/>
    </location>
</feature>
<dbReference type="Pfam" id="PF00643">
    <property type="entry name" value="zf-B_box"/>
    <property type="match status" value="1"/>
</dbReference>
<feature type="coiled-coil region" evidence="4">
    <location>
        <begin position="177"/>
        <end position="211"/>
    </location>
</feature>
<dbReference type="RefSeq" id="XP_006823571.1">
    <property type="nucleotide sequence ID" value="XM_006823508.1"/>
</dbReference>
<feature type="repeat" description="NHL" evidence="3">
    <location>
        <begin position="535"/>
        <end position="577"/>
    </location>
</feature>
<dbReference type="InterPro" id="IPR050952">
    <property type="entry name" value="TRIM-NHL_E3_ligases"/>
</dbReference>
<keyword evidence="6" id="KW-1185">Reference proteome</keyword>
<dbReference type="SUPFAM" id="SSF57845">
    <property type="entry name" value="B-box zinc-binding domain"/>
    <property type="match status" value="1"/>
</dbReference>
<gene>
    <name evidence="7" type="primary">LOC100373444</name>
</gene>
<feature type="domain" description="B box-type" evidence="5">
    <location>
        <begin position="70"/>
        <end position="111"/>
    </location>
</feature>
<evidence type="ECO:0000313" key="6">
    <source>
        <dbReference type="Proteomes" id="UP000694865"/>
    </source>
</evidence>
<dbReference type="Proteomes" id="UP000694865">
    <property type="component" value="Unplaced"/>
</dbReference>
<evidence type="ECO:0000259" key="5">
    <source>
        <dbReference type="PROSITE" id="PS50119"/>
    </source>
</evidence>
<name>A0ABM0MU80_SACKO</name>
<dbReference type="Gene3D" id="2.120.10.30">
    <property type="entry name" value="TolB, C-terminal domain"/>
    <property type="match status" value="2"/>
</dbReference>
<dbReference type="InterPro" id="IPR000315">
    <property type="entry name" value="Znf_B-box"/>
</dbReference>
<protein>
    <submittedName>
        <fullName evidence="7">E3 ubiquitin-protein ligase TRIM71-like</fullName>
    </submittedName>
</protein>
<dbReference type="PROSITE" id="PS51125">
    <property type="entry name" value="NHL"/>
    <property type="match status" value="4"/>
</dbReference>
<organism evidence="6 7">
    <name type="scientific">Saccoglossus kowalevskii</name>
    <name type="common">Acorn worm</name>
    <dbReference type="NCBI Taxonomy" id="10224"/>
    <lineage>
        <taxon>Eukaryota</taxon>
        <taxon>Metazoa</taxon>
        <taxon>Hemichordata</taxon>
        <taxon>Enteropneusta</taxon>
        <taxon>Harrimaniidae</taxon>
        <taxon>Saccoglossus</taxon>
    </lineage>
</organism>
<keyword evidence="1" id="KW-0677">Repeat</keyword>
<evidence type="ECO:0000256" key="2">
    <source>
        <dbReference type="PROSITE-ProRule" id="PRU00024"/>
    </source>
</evidence>
<accession>A0ABM0MU80</accession>
<evidence type="ECO:0000256" key="4">
    <source>
        <dbReference type="SAM" id="Coils"/>
    </source>
</evidence>
<dbReference type="SMART" id="SM00336">
    <property type="entry name" value="BBOX"/>
    <property type="match status" value="2"/>
</dbReference>
<dbReference type="Pfam" id="PF01436">
    <property type="entry name" value="NHL"/>
    <property type="match status" value="1"/>
</dbReference>
<dbReference type="Gene3D" id="3.30.160.60">
    <property type="entry name" value="Classic Zinc Finger"/>
    <property type="match status" value="1"/>
</dbReference>
<dbReference type="CDD" id="cd19757">
    <property type="entry name" value="Bbox1"/>
    <property type="match status" value="1"/>
</dbReference>
<evidence type="ECO:0000313" key="7">
    <source>
        <dbReference type="RefSeq" id="XP_006823571.1"/>
    </source>
</evidence>
<dbReference type="CDD" id="cd19756">
    <property type="entry name" value="Bbox2"/>
    <property type="match status" value="1"/>
</dbReference>
<proteinExistence type="predicted"/>
<evidence type="ECO:0000256" key="3">
    <source>
        <dbReference type="PROSITE-ProRule" id="PRU00504"/>
    </source>
</evidence>
<keyword evidence="4" id="KW-0175">Coiled coil</keyword>
<dbReference type="GeneID" id="100373444"/>
<feature type="repeat" description="NHL" evidence="3">
    <location>
        <begin position="305"/>
        <end position="348"/>
    </location>
</feature>
<keyword evidence="2" id="KW-0862">Zinc</keyword>
<reference evidence="7" key="1">
    <citation type="submission" date="2025-08" db="UniProtKB">
        <authorList>
            <consortium name="RefSeq"/>
        </authorList>
    </citation>
    <scope>IDENTIFICATION</scope>
    <source>
        <tissue evidence="7">Testes</tissue>
    </source>
</reference>
<dbReference type="SUPFAM" id="SSF101898">
    <property type="entry name" value="NHL repeat"/>
    <property type="match status" value="1"/>
</dbReference>
<dbReference type="InterPro" id="IPR011042">
    <property type="entry name" value="6-blade_b-propeller_TolB-like"/>
</dbReference>
<feature type="repeat" description="NHL" evidence="3">
    <location>
        <begin position="446"/>
        <end position="489"/>
    </location>
</feature>